<dbReference type="eggNOG" id="ENOG502ZSDN">
    <property type="taxonomic scope" value="Bacteria"/>
</dbReference>
<evidence type="ECO:0000256" key="5">
    <source>
        <dbReference type="ARBA" id="ARBA00093760"/>
    </source>
</evidence>
<evidence type="ECO:0000256" key="4">
    <source>
        <dbReference type="ARBA" id="ARBA00022801"/>
    </source>
</evidence>
<keyword evidence="3 7" id="KW-0255">Endonuclease</keyword>
<proteinExistence type="predicted"/>
<keyword evidence="1" id="KW-0540">Nuclease</keyword>
<dbReference type="STRING" id="512564.MCRO_0562"/>
<dbReference type="NCBIfam" id="NF045832">
    <property type="entry name" value="restrict_HpyAIV"/>
    <property type="match status" value="1"/>
</dbReference>
<sequence length="273" mass="32834">MKTKVEYSIFKEIYKKKIGSQDDFYVDLLIKMIKNPNRFISIFRASSIKMKIIQFITQSNEIKFGDFLEEIIKLYLEYLGFEQINSKIKNDENQRFNIDQIFIKKNIIYITEQKVRDDHDSTKKVGQFDNFIEKIKIINNLYPNYTIKAYMWFIDENQIKNKRYYENKINKISLKNVKIALVYGKDYFLQICPEVEIWNDLINNLKHLKNEISHNLEIPDFDNDNIIYEALLNLPKKLWDKLNSNNVEMSILRDNLFQSKHNLNKAKKMRGDK</sequence>
<reference evidence="7 8" key="3">
    <citation type="journal article" date="2011" name="J. Bacteriol.">
        <title>Genome sequences of Mycoplasma alligatoris A21JP2T and Mycoplasma crocodyli MP145T.</title>
        <authorList>
            <person name="Brown D.R."/>
            <person name="Farmerie W.G."/>
            <person name="May M."/>
            <person name="Benders G.A."/>
            <person name="Durkin A.S."/>
            <person name="Hlavinka K."/>
            <person name="Hostetler J."/>
            <person name="Jackson J."/>
            <person name="Johnson J."/>
            <person name="Miller R.H."/>
            <person name="Paralanov V."/>
            <person name="Radune D."/>
            <person name="Szczypinski B."/>
            <person name="Glass J.I."/>
        </authorList>
    </citation>
    <scope>NUCLEOTIDE SEQUENCE [LARGE SCALE GENOMIC DNA]</scope>
    <source>
        <strain evidence="8">ATCC 51981 / MP145</strain>
    </source>
</reference>
<keyword evidence="8" id="KW-1185">Reference proteome</keyword>
<dbReference type="Proteomes" id="UP000001845">
    <property type="component" value="Chromosome"/>
</dbReference>
<reference evidence="8" key="1">
    <citation type="submission" date="2010-03" db="EMBL/GenBank/DDBJ databases">
        <title>The complete genome of Mycoplasma crocodyli MP145.</title>
        <authorList>
            <person name="Glass J.I."/>
            <person name="Durkin A.S."/>
            <person name="Hostetler J."/>
            <person name="Jackson J."/>
            <person name="Johnson J."/>
            <person name="May M.A."/>
            <person name="Paralanov V."/>
            <person name="Radune D."/>
            <person name="Szczypinski B."/>
            <person name="Brown D.R."/>
        </authorList>
    </citation>
    <scope>NUCLEOTIDE SEQUENCE [LARGE SCALE GENOMIC DNA]</scope>
    <source>
        <strain evidence="8">ATCC 51981 / MP145</strain>
    </source>
</reference>
<evidence type="ECO:0000256" key="3">
    <source>
        <dbReference type="ARBA" id="ARBA00022759"/>
    </source>
</evidence>
<keyword evidence="4 7" id="KW-0378">Hydrolase</keyword>
<dbReference type="HOGENOM" id="CLU_061760_0_0_14"/>
<protein>
    <recommendedName>
        <fullName evidence="6">type II site-specific deoxyribonuclease</fullName>
        <ecNumber evidence="6">3.1.21.4</ecNumber>
    </recommendedName>
</protein>
<comment type="catalytic activity">
    <reaction evidence="5">
        <text>Endonucleolytic cleavage of DNA to give specific double-stranded fragments with terminal 5'-phosphates.</text>
        <dbReference type="EC" id="3.1.21.4"/>
    </reaction>
</comment>
<dbReference type="GO" id="GO:0009036">
    <property type="term" value="F:type II site-specific deoxyribonuclease activity"/>
    <property type="evidence" value="ECO:0007669"/>
    <property type="project" value="UniProtKB-EC"/>
</dbReference>
<evidence type="ECO:0000256" key="1">
    <source>
        <dbReference type="ARBA" id="ARBA00022722"/>
    </source>
</evidence>
<dbReference type="EMBL" id="CP001991">
    <property type="protein sequence ID" value="ADE19530.1"/>
    <property type="molecule type" value="Genomic_DNA"/>
</dbReference>
<name>D5E5Y8_MYCCM</name>
<evidence type="ECO:0000313" key="7">
    <source>
        <dbReference type="EMBL" id="ADE19530.1"/>
    </source>
</evidence>
<reference key="2">
    <citation type="submission" date="2010-03" db="EMBL/GenBank/DDBJ databases">
        <authorList>
            <person name="Ma Z."/>
            <person name="Wang X."/>
            <person name="Liu H."/>
        </authorList>
    </citation>
    <scope>NUCLEOTIDE SEQUENCE</scope>
    <source>
        <strain>MP145</strain>
    </source>
</reference>
<evidence type="ECO:0000256" key="2">
    <source>
        <dbReference type="ARBA" id="ARBA00022747"/>
    </source>
</evidence>
<dbReference type="KEGG" id="mcd:MCRO_0562"/>
<organism evidence="7 8">
    <name type="scientific">Mycoplasma crocodyli (strain ATCC 51981 / MP145)</name>
    <dbReference type="NCBI Taxonomy" id="512564"/>
    <lineage>
        <taxon>Bacteria</taxon>
        <taxon>Bacillati</taxon>
        <taxon>Mycoplasmatota</taxon>
        <taxon>Mollicutes</taxon>
        <taxon>Mycoplasmataceae</taxon>
        <taxon>Mycoplasma</taxon>
    </lineage>
</organism>
<gene>
    <name evidence="7" type="primary">hinfIR</name>
    <name evidence="7" type="ordered locus">MCRO_0562</name>
</gene>
<evidence type="ECO:0000313" key="8">
    <source>
        <dbReference type="Proteomes" id="UP000001845"/>
    </source>
</evidence>
<dbReference type="InterPro" id="IPR019045">
    <property type="entry name" value="Restrct_endonuc_II_HinfI"/>
</dbReference>
<accession>D5E5Y8</accession>
<dbReference type="AlphaFoldDB" id="D5E5Y8"/>
<dbReference type="EC" id="3.1.21.4" evidence="6"/>
<dbReference type="REBASE" id="25127">
    <property type="entry name" value="McrMPORF563P"/>
</dbReference>
<dbReference type="Pfam" id="PF09520">
    <property type="entry name" value="RE_TdeIII"/>
    <property type="match status" value="1"/>
</dbReference>
<keyword evidence="2" id="KW-0680">Restriction system</keyword>
<evidence type="ECO:0000256" key="6">
    <source>
        <dbReference type="ARBA" id="ARBA00093790"/>
    </source>
</evidence>
<dbReference type="InterPro" id="IPR054784">
    <property type="entry name" value="HpyAIV-type_restriction_enz"/>
</dbReference>
<dbReference type="OrthoDB" id="397760at2"/>
<dbReference type="RefSeq" id="WP_013054307.1">
    <property type="nucleotide sequence ID" value="NC_014014.1"/>
</dbReference>